<keyword evidence="7" id="KW-1185">Reference proteome</keyword>
<feature type="DNA-binding region" description="OmpR/PhoB-type" evidence="3">
    <location>
        <begin position="1"/>
        <end position="96"/>
    </location>
</feature>
<proteinExistence type="inferred from homology"/>
<name>A0A6G9YG38_9NOCA</name>
<evidence type="ECO:0000256" key="4">
    <source>
        <dbReference type="SAM" id="MobiDB-lite"/>
    </source>
</evidence>
<dbReference type="SMART" id="SM01043">
    <property type="entry name" value="BTAD"/>
    <property type="match status" value="1"/>
</dbReference>
<dbReference type="Proteomes" id="UP000503540">
    <property type="component" value="Chromosome"/>
</dbReference>
<dbReference type="InterPro" id="IPR036388">
    <property type="entry name" value="WH-like_DNA-bd_sf"/>
</dbReference>
<dbReference type="InterPro" id="IPR001867">
    <property type="entry name" value="OmpR/PhoB-type_DNA-bd"/>
</dbReference>
<dbReference type="Gene3D" id="1.25.40.10">
    <property type="entry name" value="Tetratricopeptide repeat domain"/>
    <property type="match status" value="1"/>
</dbReference>
<dbReference type="KEGG" id="nah:F5544_21545"/>
<dbReference type="Gene3D" id="3.40.50.300">
    <property type="entry name" value="P-loop containing nucleotide triphosphate hydrolases"/>
    <property type="match status" value="1"/>
</dbReference>
<dbReference type="CDD" id="cd15831">
    <property type="entry name" value="BTAD"/>
    <property type="match status" value="1"/>
</dbReference>
<dbReference type="SMART" id="SM00862">
    <property type="entry name" value="Trans_reg_C"/>
    <property type="match status" value="1"/>
</dbReference>
<dbReference type="PANTHER" id="PTHR47691">
    <property type="entry name" value="REGULATOR-RELATED"/>
    <property type="match status" value="1"/>
</dbReference>
<feature type="domain" description="OmpR/PhoB-type" evidence="5">
    <location>
        <begin position="1"/>
        <end position="96"/>
    </location>
</feature>
<dbReference type="InterPro" id="IPR011990">
    <property type="entry name" value="TPR-like_helical_dom_sf"/>
</dbReference>
<evidence type="ECO:0000256" key="2">
    <source>
        <dbReference type="ARBA" id="ARBA00023125"/>
    </source>
</evidence>
<evidence type="ECO:0000256" key="3">
    <source>
        <dbReference type="PROSITE-ProRule" id="PRU01091"/>
    </source>
</evidence>
<dbReference type="GO" id="GO:0000160">
    <property type="term" value="P:phosphorelay signal transduction system"/>
    <property type="evidence" value="ECO:0007669"/>
    <property type="project" value="InterPro"/>
</dbReference>
<dbReference type="SUPFAM" id="SSF48452">
    <property type="entry name" value="TPR-like"/>
    <property type="match status" value="1"/>
</dbReference>
<dbReference type="EMBL" id="CP046172">
    <property type="protein sequence ID" value="QIS12172.1"/>
    <property type="molecule type" value="Genomic_DNA"/>
</dbReference>
<dbReference type="Pfam" id="PF03704">
    <property type="entry name" value="BTAD"/>
    <property type="match status" value="1"/>
</dbReference>
<feature type="region of interest" description="Disordered" evidence="4">
    <location>
        <begin position="354"/>
        <end position="418"/>
    </location>
</feature>
<evidence type="ECO:0000259" key="5">
    <source>
        <dbReference type="PROSITE" id="PS51755"/>
    </source>
</evidence>
<dbReference type="Gene3D" id="1.10.10.10">
    <property type="entry name" value="Winged helix-like DNA-binding domain superfamily/Winged helix DNA-binding domain"/>
    <property type="match status" value="1"/>
</dbReference>
<dbReference type="SUPFAM" id="SSF46894">
    <property type="entry name" value="C-terminal effector domain of the bipartite response regulators"/>
    <property type="match status" value="1"/>
</dbReference>
<dbReference type="PROSITE" id="PS51755">
    <property type="entry name" value="OMPR_PHOB"/>
    <property type="match status" value="1"/>
</dbReference>
<dbReference type="GO" id="GO:0006355">
    <property type="term" value="P:regulation of DNA-templated transcription"/>
    <property type="evidence" value="ECO:0007669"/>
    <property type="project" value="InterPro"/>
</dbReference>
<keyword evidence="2 3" id="KW-0238">DNA-binding</keyword>
<dbReference type="InterPro" id="IPR005158">
    <property type="entry name" value="BTAD"/>
</dbReference>
<evidence type="ECO:0000313" key="7">
    <source>
        <dbReference type="Proteomes" id="UP000503540"/>
    </source>
</evidence>
<evidence type="ECO:0000313" key="6">
    <source>
        <dbReference type="EMBL" id="QIS12172.1"/>
    </source>
</evidence>
<dbReference type="RefSeq" id="WP_203217624.1">
    <property type="nucleotide sequence ID" value="NZ_CP046172.1"/>
</dbReference>
<dbReference type="InterPro" id="IPR027417">
    <property type="entry name" value="P-loop_NTPase"/>
</dbReference>
<accession>A0A6G9YG38</accession>
<sequence>MRFGVLGSLAVWTDDGRPVPIPDAKVRALLAGLLIAAGRPVPPDRLIEDLWSTRLPRNPLATLQSRVSQLRRTLAAAEPGGRELVRWEPAGYRLVVSPDAVDANRFRAMVAEALDTGDAALRVRLLSDALGLWRGPAYAEHADADFARAAATRLDEEQITAVEQHAQALLDVGENPALASELADLVARHPLCERLHAAHLRALYRAGRQSEALSAYAALRTRLADELGIDPGPELAALHEAILKQDPALHAKATAPAVGSPSSAIGAANLPATVTSLIGRADAVTEARAALGDSRLVTLTGPGGVGKSVLAIETARGLETRFPEGIWYADLLNLTGDAGPEEIRALVTRGEIRPAAADSDPSRAPVDPSAAFAGTLPADGDPVPTRATDPASAHTLPGETSSAPLNSEPVSTVDPARSPVDCVGATAVDSEPTSATGPAAARTLTRLGGTLSATGDSGSNKTGEWLLVLDNCDHVVDAAAEVVESLLRVAPGLRVLMTGREPLAVAGERVLWVAPLTVPSEGTGGLESSTAIALFVERATAAAPGFRLVPDNAAAVATIVRRLDGIPVALELAAIRVRSLGVTALAARLDDPLAVLTGGRGGPARHRSLRALLDSDWERLSSSERILLSRLAVHDGAVALDDVGDVGALTRLVDRSLVTMTEHSDGPRYHLRTAVRVYALEKLCAASESEKRGLTPVPSGGDAQAVA</sequence>
<comment type="similarity">
    <text evidence="1">Belongs to the AfsR/DnrI/RedD regulatory family.</text>
</comment>
<feature type="compositionally biased region" description="Polar residues" evidence="4">
    <location>
        <begin position="398"/>
        <end position="410"/>
    </location>
</feature>
<dbReference type="AlphaFoldDB" id="A0A6G9YG38"/>
<reference evidence="6 7" key="1">
    <citation type="journal article" date="2019" name="ACS Chem. Biol.">
        <title>Identification and Mobilization of a Cryptic Antibiotic Biosynthesis Gene Locus from a Human-Pathogenic Nocardia Isolate.</title>
        <authorList>
            <person name="Herisse M."/>
            <person name="Ishida K."/>
            <person name="Porter J.L."/>
            <person name="Howden B."/>
            <person name="Hertweck C."/>
            <person name="Stinear T.P."/>
            <person name="Pidot S.J."/>
        </authorList>
    </citation>
    <scope>NUCLEOTIDE SEQUENCE [LARGE SCALE GENOMIC DNA]</scope>
    <source>
        <strain evidence="6 7">AUSMDU00012717</strain>
    </source>
</reference>
<dbReference type="PANTHER" id="PTHR47691:SF3">
    <property type="entry name" value="HTH-TYPE TRANSCRIPTIONAL REGULATOR RV0890C-RELATED"/>
    <property type="match status" value="1"/>
</dbReference>
<evidence type="ECO:0000256" key="1">
    <source>
        <dbReference type="ARBA" id="ARBA00005820"/>
    </source>
</evidence>
<feature type="compositionally biased region" description="Low complexity" evidence="4">
    <location>
        <begin position="354"/>
        <end position="371"/>
    </location>
</feature>
<dbReference type="InterPro" id="IPR016032">
    <property type="entry name" value="Sig_transdc_resp-reg_C-effctor"/>
</dbReference>
<gene>
    <name evidence="6" type="ORF">F5544_21545</name>
</gene>
<dbReference type="SUPFAM" id="SSF52540">
    <property type="entry name" value="P-loop containing nucleoside triphosphate hydrolases"/>
    <property type="match status" value="1"/>
</dbReference>
<dbReference type="GO" id="GO:0003677">
    <property type="term" value="F:DNA binding"/>
    <property type="evidence" value="ECO:0007669"/>
    <property type="project" value="UniProtKB-UniRule"/>
</dbReference>
<protein>
    <recommendedName>
        <fullName evidence="5">OmpR/PhoB-type domain-containing protein</fullName>
    </recommendedName>
</protein>
<organism evidence="6 7">
    <name type="scientific">Nocardia arthritidis</name>
    <dbReference type="NCBI Taxonomy" id="228602"/>
    <lineage>
        <taxon>Bacteria</taxon>
        <taxon>Bacillati</taxon>
        <taxon>Actinomycetota</taxon>
        <taxon>Actinomycetes</taxon>
        <taxon>Mycobacteriales</taxon>
        <taxon>Nocardiaceae</taxon>
        <taxon>Nocardia</taxon>
    </lineage>
</organism>